<accession>A0A7V2ATE6</accession>
<evidence type="ECO:0000256" key="1">
    <source>
        <dbReference type="SAM" id="SignalP"/>
    </source>
</evidence>
<dbReference type="AlphaFoldDB" id="A0A7V2ATE6"/>
<name>A0A7V2ATE6_UNCEI</name>
<dbReference type="Proteomes" id="UP000886069">
    <property type="component" value="Unassembled WGS sequence"/>
</dbReference>
<feature type="non-terminal residue" evidence="2">
    <location>
        <position position="73"/>
    </location>
</feature>
<sequence length="73" mass="7667">MRAMNGCRAFTIALAMLLFQAAPPAAREGGSAGMRAREAPGAERRTVTDMLGRRVSIPAAVERLVGIEAGALR</sequence>
<evidence type="ECO:0000313" key="2">
    <source>
        <dbReference type="EMBL" id="HER42909.1"/>
    </source>
</evidence>
<feature type="signal peptide" evidence="1">
    <location>
        <begin position="1"/>
        <end position="21"/>
    </location>
</feature>
<reference evidence="2" key="1">
    <citation type="journal article" date="2020" name="mSystems">
        <title>Genome- and Community-Level Interaction Insights into Carbon Utilization and Element Cycling Functions of Hydrothermarchaeota in Hydrothermal Sediment.</title>
        <authorList>
            <person name="Zhou Z."/>
            <person name="Liu Y."/>
            <person name="Xu W."/>
            <person name="Pan J."/>
            <person name="Luo Z.H."/>
            <person name="Li M."/>
        </authorList>
    </citation>
    <scope>NUCLEOTIDE SEQUENCE [LARGE SCALE GENOMIC DNA]</scope>
    <source>
        <strain evidence="2">SpSt-1233</strain>
    </source>
</reference>
<comment type="caution">
    <text evidence="2">The sequence shown here is derived from an EMBL/GenBank/DDBJ whole genome shotgun (WGS) entry which is preliminary data.</text>
</comment>
<organism evidence="2">
    <name type="scientific">Eiseniibacteriota bacterium</name>
    <dbReference type="NCBI Taxonomy" id="2212470"/>
    <lineage>
        <taxon>Bacteria</taxon>
        <taxon>Candidatus Eiseniibacteriota</taxon>
    </lineage>
</organism>
<dbReference type="EMBL" id="DSEC01000034">
    <property type="protein sequence ID" value="HER42909.1"/>
    <property type="molecule type" value="Genomic_DNA"/>
</dbReference>
<feature type="chain" id="PRO_5031271636" evidence="1">
    <location>
        <begin position="22"/>
        <end position="73"/>
    </location>
</feature>
<gene>
    <name evidence="2" type="ORF">ENO08_00425</name>
</gene>
<protein>
    <submittedName>
        <fullName evidence="2">Uncharacterized protein</fullName>
    </submittedName>
</protein>
<dbReference type="Gene3D" id="3.40.50.1980">
    <property type="entry name" value="Nitrogenase molybdenum iron protein domain"/>
    <property type="match status" value="1"/>
</dbReference>
<proteinExistence type="predicted"/>
<keyword evidence="1" id="KW-0732">Signal</keyword>